<accession>A0ABT9BEE7</accession>
<dbReference type="Proteomes" id="UP001176429">
    <property type="component" value="Unassembled WGS sequence"/>
</dbReference>
<proteinExistence type="predicted"/>
<protein>
    <submittedName>
        <fullName evidence="1">Uncharacterized protein</fullName>
    </submittedName>
</protein>
<evidence type="ECO:0000313" key="2">
    <source>
        <dbReference type="Proteomes" id="UP001176429"/>
    </source>
</evidence>
<keyword evidence="2" id="KW-1185">Reference proteome</keyword>
<dbReference type="EMBL" id="JAUQSY010000007">
    <property type="protein sequence ID" value="MDO7875412.1"/>
    <property type="molecule type" value="Genomic_DNA"/>
</dbReference>
<gene>
    <name evidence="1" type="ORF">Q5H93_11780</name>
</gene>
<comment type="caution">
    <text evidence="1">The sequence shown here is derived from an EMBL/GenBank/DDBJ whole genome shotgun (WGS) entry which is preliminary data.</text>
</comment>
<name>A0ABT9BEE7_9BACT</name>
<evidence type="ECO:0000313" key="1">
    <source>
        <dbReference type="EMBL" id="MDO7875412.1"/>
    </source>
</evidence>
<organism evidence="1 2">
    <name type="scientific">Hymenobacter aranciens</name>
    <dbReference type="NCBI Taxonomy" id="3063996"/>
    <lineage>
        <taxon>Bacteria</taxon>
        <taxon>Pseudomonadati</taxon>
        <taxon>Bacteroidota</taxon>
        <taxon>Cytophagia</taxon>
        <taxon>Cytophagales</taxon>
        <taxon>Hymenobacteraceae</taxon>
        <taxon>Hymenobacter</taxon>
    </lineage>
</organism>
<reference evidence="1" key="1">
    <citation type="submission" date="2023-07" db="EMBL/GenBank/DDBJ databases">
        <authorList>
            <person name="Kim M.K."/>
        </authorList>
    </citation>
    <scope>NUCLEOTIDE SEQUENCE</scope>
    <source>
        <strain evidence="1">ASUV-10-1</strain>
    </source>
</reference>
<dbReference type="RefSeq" id="WP_305006722.1">
    <property type="nucleotide sequence ID" value="NZ_JAUQSY010000007.1"/>
</dbReference>
<sequence>MKVPSRGLFPVSQMNDGERISKGTHCNQLYELNAPGFPDTTPNTLTQRVASVSRLTDAVAAAVDGGRAVRNELIAARGEFNTLFADYRD</sequence>